<evidence type="ECO:0000256" key="2">
    <source>
        <dbReference type="ARBA" id="ARBA00022443"/>
    </source>
</evidence>
<dbReference type="PANTHER" id="PTHR23122">
    <property type="entry name" value="MEMBRANE-ASSOCIATED GUANYLATE KINASE MAGUK"/>
    <property type="match status" value="1"/>
</dbReference>
<proteinExistence type="inferred from homology"/>
<dbReference type="InterPro" id="IPR008144">
    <property type="entry name" value="Guanylate_kin-like_dom"/>
</dbReference>
<feature type="region of interest" description="Disordered" evidence="3">
    <location>
        <begin position="1"/>
        <end position="35"/>
    </location>
</feature>
<evidence type="ECO:0000256" key="1">
    <source>
        <dbReference type="ARBA" id="ARBA00007014"/>
    </source>
</evidence>
<feature type="domain" description="L27" evidence="5">
    <location>
        <begin position="1"/>
        <end position="18"/>
    </location>
</feature>
<feature type="non-terminal residue" evidence="6">
    <location>
        <position position="440"/>
    </location>
</feature>
<dbReference type="PROSITE" id="PS50052">
    <property type="entry name" value="GUANYLATE_KINASE_2"/>
    <property type="match status" value="1"/>
</dbReference>
<feature type="domain" description="Guanylate kinase-like" evidence="4">
    <location>
        <begin position="238"/>
        <end position="425"/>
    </location>
</feature>
<reference evidence="6 7" key="1">
    <citation type="submission" date="2019-09" db="EMBL/GenBank/DDBJ databases">
        <title>Bird 10,000 Genomes (B10K) Project - Family phase.</title>
        <authorList>
            <person name="Zhang G."/>
        </authorList>
    </citation>
    <scope>NUCLEOTIDE SEQUENCE [LARGE SCALE GENOMIC DNA]</scope>
    <source>
        <strain evidence="6">B10K-DU-002-58</strain>
        <tissue evidence="6">Muscle</tissue>
    </source>
</reference>
<feature type="compositionally biased region" description="Basic and acidic residues" evidence="3">
    <location>
        <begin position="1"/>
        <end position="10"/>
    </location>
</feature>
<dbReference type="SUPFAM" id="SSF52540">
    <property type="entry name" value="P-loop containing nucleoside triphosphate hydrolases"/>
    <property type="match status" value="1"/>
</dbReference>
<dbReference type="FunFam" id="3.30.63.10:FF:000002">
    <property type="entry name" value="Guanylate kinase 1"/>
    <property type="match status" value="1"/>
</dbReference>
<dbReference type="EMBL" id="VZTN01031641">
    <property type="protein sequence ID" value="NXS88220.1"/>
    <property type="molecule type" value="Genomic_DNA"/>
</dbReference>
<dbReference type="PROSITE" id="PS51022">
    <property type="entry name" value="L27"/>
    <property type="match status" value="1"/>
</dbReference>
<dbReference type="Gene3D" id="3.40.50.300">
    <property type="entry name" value="P-loop containing nucleotide triphosphate hydrolases"/>
    <property type="match status" value="1"/>
</dbReference>
<keyword evidence="2" id="KW-0728">SH3 domain</keyword>
<dbReference type="InterPro" id="IPR050716">
    <property type="entry name" value="MAGUK"/>
</dbReference>
<organism evidence="6 7">
    <name type="scientific">Erpornis zantholeuca</name>
    <dbReference type="NCBI Taxonomy" id="1112836"/>
    <lineage>
        <taxon>Eukaryota</taxon>
        <taxon>Metazoa</taxon>
        <taxon>Chordata</taxon>
        <taxon>Craniata</taxon>
        <taxon>Vertebrata</taxon>
        <taxon>Euteleostomi</taxon>
        <taxon>Archelosauria</taxon>
        <taxon>Archosauria</taxon>
        <taxon>Dinosauria</taxon>
        <taxon>Saurischia</taxon>
        <taxon>Theropoda</taxon>
        <taxon>Coelurosauria</taxon>
        <taxon>Aves</taxon>
        <taxon>Neognathae</taxon>
        <taxon>Neoaves</taxon>
        <taxon>Telluraves</taxon>
        <taxon>Australaves</taxon>
        <taxon>Passeriformes</taxon>
        <taxon>Sylvioidea</taxon>
        <taxon>Timaliidae</taxon>
        <taxon>Erpornis</taxon>
    </lineage>
</organism>
<evidence type="ECO:0000259" key="5">
    <source>
        <dbReference type="PROSITE" id="PS51022"/>
    </source>
</evidence>
<dbReference type="InterPro" id="IPR008145">
    <property type="entry name" value="GK/Ca_channel_bsu"/>
</dbReference>
<dbReference type="InterPro" id="IPR027417">
    <property type="entry name" value="P-loop_NTPase"/>
</dbReference>
<name>A0A7L2XYB6_9PASS</name>
<feature type="non-terminal residue" evidence="6">
    <location>
        <position position="1"/>
    </location>
</feature>
<sequence>QSLLETHDSVAAKSYEPAPSSPGPEPSLGSQPVPPDAVRMVGIRKAAGENLVSAAGGLRGQGGCREGMVLLGRFGALGDFGVLGTVGAALAALWGTGGFVGDWGIPGTKRISWSWGGFFWSFGRVPRARGVPCGVRGVSGAQGGPRGAGGSPRVALCPQACHVEGGSAGLVPSQLLEEKRKAFVKRDGEVAPTSGALCGSLSGRRKKRMMYLTTKNAEFDRHELLIYEEVARMPPFRRKTLVLIGAQGVGRRSLKNNLIMSDQARYGTAIPYTSRKPKESERDGQGYRFVSRGEMEADIKAGRYLEHGEYEGNLYGTRIDSIRAVVEAGKMCILDVNPQAVKVLRTAEFVPYVVFIEAPGPERLRAMNRAALESGVATKQLTEADAQRTVEESSRIQRGYGHYFDLSLTNDDLERTFGRLREAMEHLRVQPQWVPVTWVY</sequence>
<accession>A0A7L2XYB6</accession>
<dbReference type="OrthoDB" id="65789at2759"/>
<evidence type="ECO:0000313" key="6">
    <source>
        <dbReference type="EMBL" id="NXS88220.1"/>
    </source>
</evidence>
<dbReference type="InterPro" id="IPR020590">
    <property type="entry name" value="Guanylate_kinase_CS"/>
</dbReference>
<dbReference type="PROSITE" id="PS00856">
    <property type="entry name" value="GUANYLATE_KINASE_1"/>
    <property type="match status" value="1"/>
</dbReference>
<dbReference type="InterPro" id="IPR004172">
    <property type="entry name" value="L27_dom"/>
</dbReference>
<comment type="caution">
    <text evidence="6">The sequence shown here is derived from an EMBL/GenBank/DDBJ whole genome shotgun (WGS) entry which is preliminary data.</text>
</comment>
<dbReference type="SMART" id="SM00072">
    <property type="entry name" value="GuKc"/>
    <property type="match status" value="1"/>
</dbReference>
<keyword evidence="7" id="KW-1185">Reference proteome</keyword>
<dbReference type="Pfam" id="PF00625">
    <property type="entry name" value="Guanylate_kin"/>
    <property type="match status" value="1"/>
</dbReference>
<protein>
    <submittedName>
        <fullName evidence="6">MPP2 protein</fullName>
    </submittedName>
</protein>
<evidence type="ECO:0000259" key="4">
    <source>
        <dbReference type="PROSITE" id="PS50052"/>
    </source>
</evidence>
<dbReference type="Proteomes" id="UP000545329">
    <property type="component" value="Unassembled WGS sequence"/>
</dbReference>
<gene>
    <name evidence="6" type="primary">Mpp2</name>
    <name evidence="6" type="ORF">ERPZAN_R06689</name>
</gene>
<dbReference type="FunFam" id="3.40.50.300:FF:000146">
    <property type="entry name" value="MAGUK p55 subfamily member 6 isoform X1"/>
    <property type="match status" value="1"/>
</dbReference>
<evidence type="ECO:0000256" key="3">
    <source>
        <dbReference type="SAM" id="MobiDB-lite"/>
    </source>
</evidence>
<evidence type="ECO:0000313" key="7">
    <source>
        <dbReference type="Proteomes" id="UP000545329"/>
    </source>
</evidence>
<comment type="similarity">
    <text evidence="1">Belongs to the MAGUK family.</text>
</comment>
<dbReference type="AlphaFoldDB" id="A0A7L2XYB6"/>